<proteinExistence type="predicted"/>
<dbReference type="PANTHER" id="PTHR47851:SF1">
    <property type="entry name" value="OS06G0588700 PROTEIN"/>
    <property type="match status" value="1"/>
</dbReference>
<keyword evidence="2" id="KW-1185">Reference proteome</keyword>
<accession>A0A8J6BI85</accession>
<organism evidence="1 2">
    <name type="scientific">Zizania palustris</name>
    <name type="common">Northern wild rice</name>
    <dbReference type="NCBI Taxonomy" id="103762"/>
    <lineage>
        <taxon>Eukaryota</taxon>
        <taxon>Viridiplantae</taxon>
        <taxon>Streptophyta</taxon>
        <taxon>Embryophyta</taxon>
        <taxon>Tracheophyta</taxon>
        <taxon>Spermatophyta</taxon>
        <taxon>Magnoliopsida</taxon>
        <taxon>Liliopsida</taxon>
        <taxon>Poales</taxon>
        <taxon>Poaceae</taxon>
        <taxon>BOP clade</taxon>
        <taxon>Oryzoideae</taxon>
        <taxon>Oryzeae</taxon>
        <taxon>Zizaniinae</taxon>
        <taxon>Zizania</taxon>
    </lineage>
</organism>
<sequence>MSANLIIPHQQGETIDVDNGVADGAKDIYNDTPIYVDIPSVPSTQNEYEVHEISPSVGNAKKRARVLDKGKKAKSIIALIIQEQVMKLTESTTYYTSRKHNEVSVKEIMDLVLDCGADYASDKYDIAIQLFEKKEQKEMFRVLPTKEIMFNWFRKRYNDKYKK</sequence>
<name>A0A8J6BI85_ZIZPA</name>
<dbReference type="AlphaFoldDB" id="A0A8J6BI85"/>
<gene>
    <name evidence="1" type="ORF">GUJ93_ZPchr0010g8800</name>
</gene>
<protein>
    <submittedName>
        <fullName evidence="1">Uncharacterized protein</fullName>
    </submittedName>
</protein>
<evidence type="ECO:0000313" key="2">
    <source>
        <dbReference type="Proteomes" id="UP000729402"/>
    </source>
</evidence>
<reference evidence="1" key="2">
    <citation type="submission" date="2021-02" db="EMBL/GenBank/DDBJ databases">
        <authorList>
            <person name="Kimball J.A."/>
            <person name="Haas M.W."/>
            <person name="Macchietto M."/>
            <person name="Kono T."/>
            <person name="Duquette J."/>
            <person name="Shao M."/>
        </authorList>
    </citation>
    <scope>NUCLEOTIDE SEQUENCE</scope>
    <source>
        <tissue evidence="1">Fresh leaf tissue</tissue>
    </source>
</reference>
<comment type="caution">
    <text evidence="1">The sequence shown here is derived from an EMBL/GenBank/DDBJ whole genome shotgun (WGS) entry which is preliminary data.</text>
</comment>
<reference evidence="1" key="1">
    <citation type="journal article" date="2021" name="bioRxiv">
        <title>Whole Genome Assembly and Annotation of Northern Wild Rice, Zizania palustris L., Supports a Whole Genome Duplication in the Zizania Genus.</title>
        <authorList>
            <person name="Haas M."/>
            <person name="Kono T."/>
            <person name="Macchietto M."/>
            <person name="Millas R."/>
            <person name="McGilp L."/>
            <person name="Shao M."/>
            <person name="Duquette J."/>
            <person name="Hirsch C.N."/>
            <person name="Kimball J."/>
        </authorList>
    </citation>
    <scope>NUCLEOTIDE SEQUENCE</scope>
    <source>
        <tissue evidence="1">Fresh leaf tissue</tissue>
    </source>
</reference>
<dbReference type="PANTHER" id="PTHR47851">
    <property type="entry name" value="OS06G0588700 PROTEIN-RELATED"/>
    <property type="match status" value="1"/>
</dbReference>
<dbReference type="EMBL" id="JAAALK010000082">
    <property type="protein sequence ID" value="KAG8088527.1"/>
    <property type="molecule type" value="Genomic_DNA"/>
</dbReference>
<dbReference type="Proteomes" id="UP000729402">
    <property type="component" value="Unassembled WGS sequence"/>
</dbReference>
<dbReference type="OrthoDB" id="657219at2759"/>
<evidence type="ECO:0000313" key="1">
    <source>
        <dbReference type="EMBL" id="KAG8088527.1"/>
    </source>
</evidence>